<dbReference type="Pfam" id="PF04397">
    <property type="entry name" value="LytTR"/>
    <property type="match status" value="1"/>
</dbReference>
<comment type="caution">
    <text evidence="2">The sequence shown here is derived from an EMBL/GenBank/DDBJ whole genome shotgun (WGS) entry which is preliminary data.</text>
</comment>
<dbReference type="GO" id="GO:0003677">
    <property type="term" value="F:DNA binding"/>
    <property type="evidence" value="ECO:0007669"/>
    <property type="project" value="UniProtKB-KW"/>
</dbReference>
<dbReference type="EMBL" id="VIWO01000012">
    <property type="protein sequence ID" value="TWF33621.1"/>
    <property type="molecule type" value="Genomic_DNA"/>
</dbReference>
<evidence type="ECO:0000313" key="3">
    <source>
        <dbReference type="Proteomes" id="UP000320811"/>
    </source>
</evidence>
<keyword evidence="3" id="KW-1185">Reference proteome</keyword>
<feature type="domain" description="HTH LytTR-type" evidence="1">
    <location>
        <begin position="130"/>
        <end position="203"/>
    </location>
</feature>
<evidence type="ECO:0000259" key="1">
    <source>
        <dbReference type="PROSITE" id="PS50930"/>
    </source>
</evidence>
<gene>
    <name evidence="2" type="ORF">FHW36_11262</name>
</gene>
<sequence length="230" mass="26829">MVLNCIIIGNDPAGFEDLENYLSRISYVYLAGRFNTIEEATFWLQTCTIHVLLVGHYPDQLPREQVQWNVLPIMLMTYEAPPSLRYDVLPAALLHAPLTQTDLDNIFDYIYNIIDMSATIPPTQLPPSYFMLKTQHRHEKVAYDDLQYVEVLDDHITLHMVDQKLVTTETLDWIIAQLPANAFMRVHRWFVVGFRHITHLDQDHVMIGDARIALTTEMRNELGKRYKLPY</sequence>
<organism evidence="2 3">
    <name type="scientific">Chitinophaga polysaccharea</name>
    <dbReference type="NCBI Taxonomy" id="1293035"/>
    <lineage>
        <taxon>Bacteria</taxon>
        <taxon>Pseudomonadati</taxon>
        <taxon>Bacteroidota</taxon>
        <taxon>Chitinophagia</taxon>
        <taxon>Chitinophagales</taxon>
        <taxon>Chitinophagaceae</taxon>
        <taxon>Chitinophaga</taxon>
    </lineage>
</organism>
<dbReference type="RefSeq" id="WP_145674222.1">
    <property type="nucleotide sequence ID" value="NZ_VIWO01000012.1"/>
</dbReference>
<name>A0A561P692_9BACT</name>
<proteinExistence type="predicted"/>
<protein>
    <submittedName>
        <fullName evidence="2">LytTr DNA-binding domain-containing protein</fullName>
    </submittedName>
</protein>
<dbReference type="Proteomes" id="UP000320811">
    <property type="component" value="Unassembled WGS sequence"/>
</dbReference>
<evidence type="ECO:0000313" key="2">
    <source>
        <dbReference type="EMBL" id="TWF33621.1"/>
    </source>
</evidence>
<dbReference type="OrthoDB" id="653109at2"/>
<dbReference type="SMART" id="SM00850">
    <property type="entry name" value="LytTR"/>
    <property type="match status" value="1"/>
</dbReference>
<accession>A0A561P692</accession>
<reference evidence="2 3" key="1">
    <citation type="submission" date="2019-06" db="EMBL/GenBank/DDBJ databases">
        <title>Sorghum-associated microbial communities from plants grown in Nebraska, USA.</title>
        <authorList>
            <person name="Schachtman D."/>
        </authorList>
    </citation>
    <scope>NUCLEOTIDE SEQUENCE [LARGE SCALE GENOMIC DNA]</scope>
    <source>
        <strain evidence="2 3">1209</strain>
    </source>
</reference>
<dbReference type="Gene3D" id="2.40.50.1020">
    <property type="entry name" value="LytTr DNA-binding domain"/>
    <property type="match status" value="1"/>
</dbReference>
<dbReference type="AlphaFoldDB" id="A0A561P692"/>
<dbReference type="PROSITE" id="PS50930">
    <property type="entry name" value="HTH_LYTTR"/>
    <property type="match status" value="1"/>
</dbReference>
<keyword evidence="2" id="KW-0238">DNA-binding</keyword>
<dbReference type="InterPro" id="IPR007492">
    <property type="entry name" value="LytTR_DNA-bd_dom"/>
</dbReference>